<protein>
    <recommendedName>
        <fullName evidence="16">Potassium-transporting ATPase ATP-binding subunit</fullName>
        <ecNumber evidence="16">7.2.2.6</ecNumber>
    </recommendedName>
    <alternativeName>
        <fullName evidence="16">ATP phosphohydrolase [potassium-transporting] B chain</fullName>
    </alternativeName>
    <alternativeName>
        <fullName evidence="16">Potassium-binding and translocating subunit B</fullName>
    </alternativeName>
    <alternativeName>
        <fullName evidence="16">Potassium-translocating ATPase B chain</fullName>
    </alternativeName>
</protein>
<dbReference type="PRINTS" id="PR00119">
    <property type="entry name" value="CATATPASE"/>
</dbReference>
<dbReference type="InterPro" id="IPR059000">
    <property type="entry name" value="ATPase_P-type_domA"/>
</dbReference>
<dbReference type="Gene3D" id="3.40.1110.10">
    <property type="entry name" value="Calcium-transporting ATPase, cytoplasmic domain N"/>
    <property type="match status" value="1"/>
</dbReference>
<keyword evidence="5 16" id="KW-0597">Phosphoprotein</keyword>
<reference evidence="18 19" key="1">
    <citation type="journal article" date="2014" name="BMC Genomics">
        <title>Comparison of environmental and isolate Sulfobacillus genomes reveals diverse carbon, sulfur, nitrogen, and hydrogen metabolisms.</title>
        <authorList>
            <person name="Justice N.B."/>
            <person name="Norman A."/>
            <person name="Brown C.T."/>
            <person name="Singh A."/>
            <person name="Thomas B.C."/>
            <person name="Banfield J.F."/>
        </authorList>
    </citation>
    <scope>NUCLEOTIDE SEQUENCE [LARGE SCALE GENOMIC DNA]</scope>
    <source>
        <strain evidence="18">AMDSBA3</strain>
    </source>
</reference>
<dbReference type="EC" id="7.2.2.6" evidence="16"/>
<evidence type="ECO:0000256" key="13">
    <source>
        <dbReference type="ARBA" id="ARBA00022989"/>
    </source>
</evidence>
<dbReference type="GO" id="GO:0005524">
    <property type="term" value="F:ATP binding"/>
    <property type="evidence" value="ECO:0007669"/>
    <property type="project" value="UniProtKB-UniRule"/>
</dbReference>
<dbReference type="EMBL" id="PXYV01000029">
    <property type="protein sequence ID" value="PSR21684.1"/>
    <property type="molecule type" value="Genomic_DNA"/>
</dbReference>
<dbReference type="Gene3D" id="3.40.50.1000">
    <property type="entry name" value="HAD superfamily/HAD-like"/>
    <property type="match status" value="1"/>
</dbReference>
<evidence type="ECO:0000256" key="11">
    <source>
        <dbReference type="ARBA" id="ARBA00022958"/>
    </source>
</evidence>
<dbReference type="SUPFAM" id="SSF81653">
    <property type="entry name" value="Calcium ATPase, transduction domain A"/>
    <property type="match status" value="1"/>
</dbReference>
<dbReference type="InterPro" id="IPR023299">
    <property type="entry name" value="ATPase_P-typ_cyto_dom_N"/>
</dbReference>
<feature type="transmembrane region" description="Helical" evidence="16">
    <location>
        <begin position="293"/>
        <end position="316"/>
    </location>
</feature>
<evidence type="ECO:0000256" key="9">
    <source>
        <dbReference type="ARBA" id="ARBA00022840"/>
    </source>
</evidence>
<dbReference type="GO" id="GO:0008556">
    <property type="term" value="F:P-type potassium transmembrane transporter activity"/>
    <property type="evidence" value="ECO:0007669"/>
    <property type="project" value="UniProtKB-UniRule"/>
</dbReference>
<feature type="binding site" evidence="16">
    <location>
        <position position="383"/>
    </location>
    <ligand>
        <name>ATP</name>
        <dbReference type="ChEBI" id="CHEBI:30616"/>
    </ligand>
</feature>
<keyword evidence="10 16" id="KW-0460">Magnesium</keyword>
<dbReference type="InterPro" id="IPR008250">
    <property type="entry name" value="ATPase_P-typ_transduc_dom_A_sf"/>
</dbReference>
<feature type="transmembrane region" description="Helical" evidence="16">
    <location>
        <begin position="257"/>
        <end position="281"/>
    </location>
</feature>
<dbReference type="Gene3D" id="2.70.150.10">
    <property type="entry name" value="Calcium-transporting ATPase, cytoplasmic transduction domain A"/>
    <property type="match status" value="1"/>
</dbReference>
<keyword evidence="13 16" id="KW-1133">Transmembrane helix</keyword>
<keyword evidence="7 16" id="KW-0479">Metal-binding</keyword>
<dbReference type="HAMAP" id="MF_00285">
    <property type="entry name" value="KdpB"/>
    <property type="match status" value="1"/>
</dbReference>
<dbReference type="Pfam" id="PF00122">
    <property type="entry name" value="E1-E2_ATPase"/>
    <property type="match status" value="1"/>
</dbReference>
<evidence type="ECO:0000256" key="16">
    <source>
        <dbReference type="HAMAP-Rule" id="MF_00285"/>
    </source>
</evidence>
<dbReference type="InterPro" id="IPR044492">
    <property type="entry name" value="P_typ_ATPase_HD_dom"/>
</dbReference>
<dbReference type="InterPro" id="IPR001757">
    <property type="entry name" value="P_typ_ATPase"/>
</dbReference>
<dbReference type="InterPro" id="IPR036412">
    <property type="entry name" value="HAD-like_sf"/>
</dbReference>
<dbReference type="InterPro" id="IPR018303">
    <property type="entry name" value="ATPase_P-typ_P_site"/>
</dbReference>
<keyword evidence="3 16" id="KW-1003">Cell membrane</keyword>
<feature type="transmembrane region" description="Helical" evidence="16">
    <location>
        <begin position="110"/>
        <end position="130"/>
    </location>
</feature>
<dbReference type="PANTHER" id="PTHR43743">
    <property type="entry name" value="POTASSIUM-TRANSPORTING ATPASE ATP-BINDING SUBUNIT"/>
    <property type="match status" value="1"/>
</dbReference>
<keyword evidence="8 16" id="KW-0547">Nucleotide-binding</keyword>
<keyword evidence="14 16" id="KW-0406">Ion transport</keyword>
<gene>
    <name evidence="16 18" type="primary">kdpB</name>
    <name evidence="18" type="ORF">C7B45_09780</name>
</gene>
<evidence type="ECO:0000256" key="15">
    <source>
        <dbReference type="ARBA" id="ARBA00023136"/>
    </source>
</evidence>
<evidence type="ECO:0000256" key="3">
    <source>
        <dbReference type="ARBA" id="ARBA00022475"/>
    </source>
</evidence>
<evidence type="ECO:0000256" key="5">
    <source>
        <dbReference type="ARBA" id="ARBA00022553"/>
    </source>
</evidence>
<keyword evidence="15 16" id="KW-0472">Membrane</keyword>
<organism evidence="18 19">
    <name type="scientific">Sulfobacillus acidophilus</name>
    <dbReference type="NCBI Taxonomy" id="53633"/>
    <lineage>
        <taxon>Bacteria</taxon>
        <taxon>Bacillati</taxon>
        <taxon>Bacillota</taxon>
        <taxon>Clostridia</taxon>
        <taxon>Eubacteriales</taxon>
        <taxon>Clostridiales Family XVII. Incertae Sedis</taxon>
        <taxon>Sulfobacillus</taxon>
    </lineage>
</organism>
<dbReference type="PANTHER" id="PTHR43743:SF1">
    <property type="entry name" value="POTASSIUM-TRANSPORTING ATPASE ATP-BINDING SUBUNIT"/>
    <property type="match status" value="1"/>
</dbReference>
<dbReference type="SFLD" id="SFLDF00027">
    <property type="entry name" value="p-type_atpase"/>
    <property type="match status" value="1"/>
</dbReference>
<dbReference type="GO" id="GO:0005886">
    <property type="term" value="C:plasma membrane"/>
    <property type="evidence" value="ECO:0007669"/>
    <property type="project" value="UniProtKB-SubCell"/>
</dbReference>
<feature type="binding site" evidence="16">
    <location>
        <begin position="414"/>
        <end position="421"/>
    </location>
    <ligand>
        <name>ATP</name>
        <dbReference type="ChEBI" id="CHEBI:30616"/>
    </ligand>
</feature>
<dbReference type="SUPFAM" id="SSF81665">
    <property type="entry name" value="Calcium ATPase, transmembrane domain M"/>
    <property type="match status" value="1"/>
</dbReference>
<comment type="subcellular location">
    <subcellularLocation>
        <location evidence="16">Cell membrane</location>
        <topology evidence="16">Multi-pass membrane protein</topology>
    </subcellularLocation>
    <subcellularLocation>
        <location evidence="1">Membrane</location>
        <topology evidence="1">Multi-pass membrane protein</topology>
    </subcellularLocation>
</comment>
<evidence type="ECO:0000313" key="18">
    <source>
        <dbReference type="EMBL" id="PSR21684.1"/>
    </source>
</evidence>
<feature type="binding site" evidence="16">
    <location>
        <position position="552"/>
    </location>
    <ligand>
        <name>Mg(2+)</name>
        <dbReference type="ChEBI" id="CHEBI:18420"/>
    </ligand>
</feature>
<evidence type="ECO:0000256" key="12">
    <source>
        <dbReference type="ARBA" id="ARBA00022967"/>
    </source>
</evidence>
<feature type="domain" description="P-type ATPase A" evidence="17">
    <location>
        <begin position="148"/>
        <end position="246"/>
    </location>
</feature>
<dbReference type="InterPro" id="IPR006391">
    <property type="entry name" value="P-type_ATPase_bsu_IA"/>
</dbReference>
<comment type="function">
    <text evidence="16">Part of the high-affinity ATP-driven potassium transport (or Kdp) system, which catalyzes the hydrolysis of ATP coupled with the electrogenic transport of potassium into the cytoplasm. This subunit is responsible for energy coupling to the transport system and for the release of the potassium ions to the cytoplasm.</text>
</comment>
<accession>A0A2T2WHH1</accession>
<sequence>MGINRDFKCIDLFPGNGDWTHCRAISHVGTPPHWIACSIAQQSRRSILVAQQTTTARGQYRGLILKSTLTKLSPHELIHNPVMFVVEIGTAVVIWLAIRAHGAATVRYDWLVAVILIFTLLFATFAEAYAEARGRAQADFLRRTKSFTKARLLDPSGATRLVDATELRRGDRVVIEVGDIIASDGRVINGVGSVDESAITGESAPVLKTRDDAVTGGTTLLSDRLIVEITVNPGETFMDRMIALVEGAKRQKTPNEIALSALLGVLTLIFVMVVVTLVPIARYYGPHATNTTTMIALLVCLVPTTIGSLLSAIGIAGMNRVSLVSVIAKSGRAVEAAGDIDTLILDKTGTITVGNRMATEFLPLPGIALEDLAEAAWLSSLADTTPEGRSVVELAQSIIGPRDLSLDLGEPVPFSAHTRMSGIDLTSGTKIRKGAVSAIRDLVENPAPELQEYADAVSSDGGTPLAVVRDTTLLGVIRLKDVVKSGLKERFSEFRAMGIRTVMATGDNAITASVIAAEAGVDDFIAEAKPEDKIALIQAEQAKGRLVAMTGDGTNDAPALAQADVGLAMNSGTMAAKEAGNMIDLESNPTKLLDVVMIGKQLLITRGALTTFSISNDVAKYFAIVPAMFAAVPALRVLRALNIMHLKTPHGAILSALIFNALIIPALIPFAIRGVRYRAESADRMLMRNIFNWGVLGVIVPFVGIWGIDHVLGLFGLA</sequence>
<keyword evidence="6 16" id="KW-0812">Transmembrane</keyword>
<comment type="similarity">
    <text evidence="16">Belongs to the cation transport ATPase (P-type) (TC 3.A.3) family. Type IA subfamily.</text>
</comment>
<evidence type="ECO:0000256" key="4">
    <source>
        <dbReference type="ARBA" id="ARBA00022538"/>
    </source>
</evidence>
<keyword evidence="12 16" id="KW-1278">Translocase</keyword>
<evidence type="ECO:0000259" key="17">
    <source>
        <dbReference type="Pfam" id="PF00122"/>
    </source>
</evidence>
<dbReference type="InterPro" id="IPR023298">
    <property type="entry name" value="ATPase_P-typ_TM_dom_sf"/>
</dbReference>
<dbReference type="SFLD" id="SFLDG00002">
    <property type="entry name" value="C1.7:_P-type_atpase_like"/>
    <property type="match status" value="1"/>
</dbReference>
<dbReference type="PROSITE" id="PS00154">
    <property type="entry name" value="ATPASE_E1_E2"/>
    <property type="match status" value="1"/>
</dbReference>
<evidence type="ECO:0000256" key="1">
    <source>
        <dbReference type="ARBA" id="ARBA00004141"/>
    </source>
</evidence>
<comment type="subunit">
    <text evidence="16">The system is composed of three essential subunits: KdpA, KdpB and KdpC.</text>
</comment>
<dbReference type="Pfam" id="PF00702">
    <property type="entry name" value="Hydrolase"/>
    <property type="match status" value="1"/>
</dbReference>
<evidence type="ECO:0000256" key="2">
    <source>
        <dbReference type="ARBA" id="ARBA00022448"/>
    </source>
</evidence>
<dbReference type="SUPFAM" id="SSF56784">
    <property type="entry name" value="HAD-like"/>
    <property type="match status" value="1"/>
</dbReference>
<keyword evidence="9 16" id="KW-0067">ATP-binding</keyword>
<evidence type="ECO:0000256" key="7">
    <source>
        <dbReference type="ARBA" id="ARBA00022723"/>
    </source>
</evidence>
<feature type="transmembrane region" description="Helical" evidence="16">
    <location>
        <begin position="690"/>
        <end position="708"/>
    </location>
</feature>
<feature type="transmembrane region" description="Helical" evidence="16">
    <location>
        <begin position="650"/>
        <end position="670"/>
    </location>
</feature>
<feature type="transmembrane region" description="Helical" evidence="16">
    <location>
        <begin position="77"/>
        <end position="98"/>
    </location>
</feature>
<keyword evidence="11 16" id="KW-0630">Potassium</keyword>
<dbReference type="AlphaFoldDB" id="A0A2T2WHH1"/>
<dbReference type="SFLD" id="SFLDS00003">
    <property type="entry name" value="Haloacid_Dehalogenase"/>
    <property type="match status" value="1"/>
</dbReference>
<proteinExistence type="inferred from homology"/>
<evidence type="ECO:0000256" key="6">
    <source>
        <dbReference type="ARBA" id="ARBA00022692"/>
    </source>
</evidence>
<dbReference type="NCBIfam" id="TIGR01494">
    <property type="entry name" value="ATPase_P-type"/>
    <property type="match status" value="2"/>
</dbReference>
<feature type="active site" description="4-aspartylphosphate intermediate" evidence="16">
    <location>
        <position position="346"/>
    </location>
</feature>
<evidence type="ECO:0000313" key="19">
    <source>
        <dbReference type="Proteomes" id="UP000241848"/>
    </source>
</evidence>
<dbReference type="NCBIfam" id="TIGR01497">
    <property type="entry name" value="kdpB"/>
    <property type="match status" value="1"/>
</dbReference>
<name>A0A2T2WHH1_9FIRM</name>
<feature type="binding site" evidence="16">
    <location>
        <position position="556"/>
    </location>
    <ligand>
        <name>Mg(2+)</name>
        <dbReference type="ChEBI" id="CHEBI:18420"/>
    </ligand>
</feature>
<evidence type="ECO:0000256" key="8">
    <source>
        <dbReference type="ARBA" id="ARBA00022741"/>
    </source>
</evidence>
<keyword evidence="4 16" id="KW-0633">Potassium transport</keyword>
<feature type="binding site" evidence="16">
    <location>
        <position position="433"/>
    </location>
    <ligand>
        <name>ATP</name>
        <dbReference type="ChEBI" id="CHEBI:30616"/>
    </ligand>
</feature>
<evidence type="ECO:0000256" key="14">
    <source>
        <dbReference type="ARBA" id="ARBA00023065"/>
    </source>
</evidence>
<dbReference type="GO" id="GO:0000287">
    <property type="term" value="F:magnesium ion binding"/>
    <property type="evidence" value="ECO:0007669"/>
    <property type="project" value="UniProtKB-UniRule"/>
</dbReference>
<feature type="transmembrane region" description="Helical" evidence="16">
    <location>
        <begin position="618"/>
        <end position="638"/>
    </location>
</feature>
<keyword evidence="2 16" id="KW-0813">Transport</keyword>
<comment type="catalytic activity">
    <reaction evidence="16">
        <text>K(+)(out) + ATP + H2O = K(+)(in) + ADP + phosphate + H(+)</text>
        <dbReference type="Rhea" id="RHEA:16777"/>
        <dbReference type="ChEBI" id="CHEBI:15377"/>
        <dbReference type="ChEBI" id="CHEBI:15378"/>
        <dbReference type="ChEBI" id="CHEBI:29103"/>
        <dbReference type="ChEBI" id="CHEBI:30616"/>
        <dbReference type="ChEBI" id="CHEBI:43474"/>
        <dbReference type="ChEBI" id="CHEBI:456216"/>
        <dbReference type="EC" id="7.2.2.6"/>
    </reaction>
</comment>
<dbReference type="Proteomes" id="UP000241848">
    <property type="component" value="Unassembled WGS sequence"/>
</dbReference>
<dbReference type="InterPro" id="IPR023214">
    <property type="entry name" value="HAD_sf"/>
</dbReference>
<feature type="binding site" evidence="16">
    <location>
        <position position="387"/>
    </location>
    <ligand>
        <name>ATP</name>
        <dbReference type="ChEBI" id="CHEBI:30616"/>
    </ligand>
</feature>
<evidence type="ECO:0000256" key="10">
    <source>
        <dbReference type="ARBA" id="ARBA00022842"/>
    </source>
</evidence>
<comment type="caution">
    <text evidence="18">The sequence shown here is derived from an EMBL/GenBank/DDBJ whole genome shotgun (WGS) entry which is preliminary data.</text>
</comment>
<dbReference type="GO" id="GO:0016887">
    <property type="term" value="F:ATP hydrolysis activity"/>
    <property type="evidence" value="ECO:0007669"/>
    <property type="project" value="InterPro"/>
</dbReference>